<reference evidence="2 3" key="1">
    <citation type="journal article" date="2018" name="Front. Plant Sci.">
        <title>Red Clover (Trifolium pratense) and Zigzag Clover (T. medium) - A Picture of Genomic Similarities and Differences.</title>
        <authorList>
            <person name="Dluhosova J."/>
            <person name="Istvanek J."/>
            <person name="Nedelnik J."/>
            <person name="Repkova J."/>
        </authorList>
    </citation>
    <scope>NUCLEOTIDE SEQUENCE [LARGE SCALE GENOMIC DNA]</scope>
    <source>
        <strain evidence="3">cv. 10/8</strain>
        <tissue evidence="2">Leaf</tissue>
    </source>
</reference>
<comment type="caution">
    <text evidence="2">The sequence shown here is derived from an EMBL/GenBank/DDBJ whole genome shotgun (WGS) entry which is preliminary data.</text>
</comment>
<protein>
    <submittedName>
        <fullName evidence="2">Uncharacterized protein</fullName>
    </submittedName>
</protein>
<dbReference type="AlphaFoldDB" id="A0A392UKM9"/>
<accession>A0A392UKM9</accession>
<keyword evidence="3" id="KW-1185">Reference proteome</keyword>
<feature type="compositionally biased region" description="Basic residues" evidence="1">
    <location>
        <begin position="1"/>
        <end position="15"/>
    </location>
</feature>
<dbReference type="Proteomes" id="UP000265520">
    <property type="component" value="Unassembled WGS sequence"/>
</dbReference>
<evidence type="ECO:0000313" key="2">
    <source>
        <dbReference type="EMBL" id="MCI73006.1"/>
    </source>
</evidence>
<evidence type="ECO:0000256" key="1">
    <source>
        <dbReference type="SAM" id="MobiDB-lite"/>
    </source>
</evidence>
<sequence length="37" mass="4339">MPRKKMGRARKRKRKNSLDEDPNVSHVSESTTNKNNQ</sequence>
<feature type="compositionally biased region" description="Polar residues" evidence="1">
    <location>
        <begin position="25"/>
        <end position="37"/>
    </location>
</feature>
<feature type="region of interest" description="Disordered" evidence="1">
    <location>
        <begin position="1"/>
        <end position="37"/>
    </location>
</feature>
<dbReference type="EMBL" id="LXQA010829546">
    <property type="protein sequence ID" value="MCI73006.1"/>
    <property type="molecule type" value="Genomic_DNA"/>
</dbReference>
<proteinExistence type="predicted"/>
<organism evidence="2 3">
    <name type="scientific">Trifolium medium</name>
    <dbReference type="NCBI Taxonomy" id="97028"/>
    <lineage>
        <taxon>Eukaryota</taxon>
        <taxon>Viridiplantae</taxon>
        <taxon>Streptophyta</taxon>
        <taxon>Embryophyta</taxon>
        <taxon>Tracheophyta</taxon>
        <taxon>Spermatophyta</taxon>
        <taxon>Magnoliopsida</taxon>
        <taxon>eudicotyledons</taxon>
        <taxon>Gunneridae</taxon>
        <taxon>Pentapetalae</taxon>
        <taxon>rosids</taxon>
        <taxon>fabids</taxon>
        <taxon>Fabales</taxon>
        <taxon>Fabaceae</taxon>
        <taxon>Papilionoideae</taxon>
        <taxon>50 kb inversion clade</taxon>
        <taxon>NPAAA clade</taxon>
        <taxon>Hologalegina</taxon>
        <taxon>IRL clade</taxon>
        <taxon>Trifolieae</taxon>
        <taxon>Trifolium</taxon>
    </lineage>
</organism>
<name>A0A392UKM9_9FABA</name>
<evidence type="ECO:0000313" key="3">
    <source>
        <dbReference type="Proteomes" id="UP000265520"/>
    </source>
</evidence>
<feature type="non-terminal residue" evidence="2">
    <location>
        <position position="37"/>
    </location>
</feature>